<keyword evidence="3" id="KW-1185">Reference proteome</keyword>
<evidence type="ECO:0000313" key="2">
    <source>
        <dbReference type="EMBL" id="MBO3273494.1"/>
    </source>
</evidence>
<dbReference type="EMBL" id="JAGETX010000061">
    <property type="protein sequence ID" value="MBO3273494.1"/>
    <property type="molecule type" value="Genomic_DNA"/>
</dbReference>
<dbReference type="InterPro" id="IPR050742">
    <property type="entry name" value="Helicase_Restrict-Modif_Enz"/>
</dbReference>
<protein>
    <recommendedName>
        <fullName evidence="1">Helicase C-terminal domain-containing protein</fullName>
    </recommendedName>
</protein>
<feature type="non-terminal residue" evidence="2">
    <location>
        <position position="1"/>
    </location>
</feature>
<dbReference type="Gene3D" id="3.40.50.300">
    <property type="entry name" value="P-loop containing nucleotide triphosphate hydrolases"/>
    <property type="match status" value="1"/>
</dbReference>
<accession>A0ABS3TLM2</accession>
<reference evidence="2 3" key="1">
    <citation type="submission" date="2021-03" db="EMBL/GenBank/DDBJ databases">
        <authorList>
            <person name="Kim M.K."/>
        </authorList>
    </citation>
    <scope>NUCLEOTIDE SEQUENCE [LARGE SCALE GENOMIC DNA]</scope>
    <source>
        <strain evidence="2 3">BT507</strain>
    </source>
</reference>
<dbReference type="InterPro" id="IPR027417">
    <property type="entry name" value="P-loop_NTPase"/>
</dbReference>
<feature type="domain" description="Helicase C-terminal" evidence="1">
    <location>
        <begin position="1"/>
        <end position="173"/>
    </location>
</feature>
<comment type="caution">
    <text evidence="2">The sequence shown here is derived from an EMBL/GenBank/DDBJ whole genome shotgun (WGS) entry which is preliminary data.</text>
</comment>
<sequence>INEDAFPELDEEDRIIDYYSTIVRQYSPETMTTQYTSDSKDKDFVLKQFEQGNIDILLSMKCLDEGVDIPRTEQAIFCSSTGNPRQFIQRRGRILRQHPQKSFAYIYDLVVIPRTDPTSATFDLERNLARKELERVVHFSYMALNKYEAIERFREICEYYGLSLDTINEELNN</sequence>
<dbReference type="PANTHER" id="PTHR47396">
    <property type="entry name" value="TYPE I RESTRICTION ENZYME ECOKI R PROTEIN"/>
    <property type="match status" value="1"/>
</dbReference>
<dbReference type="PANTHER" id="PTHR47396:SF1">
    <property type="entry name" value="ATP-DEPENDENT HELICASE IRC3-RELATED"/>
    <property type="match status" value="1"/>
</dbReference>
<dbReference type="Pfam" id="PF00271">
    <property type="entry name" value="Helicase_C"/>
    <property type="match status" value="1"/>
</dbReference>
<dbReference type="SMART" id="SM00490">
    <property type="entry name" value="HELICc"/>
    <property type="match status" value="1"/>
</dbReference>
<dbReference type="RefSeq" id="WP_208309603.1">
    <property type="nucleotide sequence ID" value="NZ_JAGETX010000061.1"/>
</dbReference>
<dbReference type="SUPFAM" id="SSF52540">
    <property type="entry name" value="P-loop containing nucleoside triphosphate hydrolases"/>
    <property type="match status" value="1"/>
</dbReference>
<name>A0ABS3TLM2_9BACT</name>
<evidence type="ECO:0000313" key="3">
    <source>
        <dbReference type="Proteomes" id="UP000670527"/>
    </source>
</evidence>
<gene>
    <name evidence="2" type="ORF">J4D97_22805</name>
</gene>
<organism evidence="2 3">
    <name type="scientific">Hymenobacter defluvii</name>
    <dbReference type="NCBI Taxonomy" id="2054411"/>
    <lineage>
        <taxon>Bacteria</taxon>
        <taxon>Pseudomonadati</taxon>
        <taxon>Bacteroidota</taxon>
        <taxon>Cytophagia</taxon>
        <taxon>Cytophagales</taxon>
        <taxon>Hymenobacteraceae</taxon>
        <taxon>Hymenobacter</taxon>
    </lineage>
</organism>
<dbReference type="PROSITE" id="PS51194">
    <property type="entry name" value="HELICASE_CTER"/>
    <property type="match status" value="1"/>
</dbReference>
<dbReference type="Proteomes" id="UP000670527">
    <property type="component" value="Unassembled WGS sequence"/>
</dbReference>
<proteinExistence type="predicted"/>
<evidence type="ECO:0000259" key="1">
    <source>
        <dbReference type="PROSITE" id="PS51194"/>
    </source>
</evidence>
<dbReference type="InterPro" id="IPR001650">
    <property type="entry name" value="Helicase_C-like"/>
</dbReference>